<comment type="caution">
    <text evidence="2">The sequence shown here is derived from an EMBL/GenBank/DDBJ whole genome shotgun (WGS) entry which is preliminary data.</text>
</comment>
<dbReference type="AlphaFoldDB" id="A0A815N6L1"/>
<feature type="non-terminal residue" evidence="2">
    <location>
        <position position="143"/>
    </location>
</feature>
<dbReference type="Proteomes" id="UP000681967">
    <property type="component" value="Unassembled WGS sequence"/>
</dbReference>
<evidence type="ECO:0000313" key="4">
    <source>
        <dbReference type="Proteomes" id="UP000663855"/>
    </source>
</evidence>
<dbReference type="InterPro" id="IPR002035">
    <property type="entry name" value="VWF_A"/>
</dbReference>
<dbReference type="InterPro" id="IPR036465">
    <property type="entry name" value="vWFA_dom_sf"/>
</dbReference>
<sequence length="143" mass="15640">MSSSEDFIDQQAVTALSNRINAARQQSIEGHTQFPSIIATTALEFGGQESTKQSNIYGMVTLKAPSILSNRATEKELDELRVPVDLVCVVDQSGSMGGQKIALLKDTLNYIVDQMGPLDRLAIISFDTRAFDRSQGLKLMTTE</sequence>
<dbReference type="SUPFAM" id="SSF53300">
    <property type="entry name" value="vWA-like"/>
    <property type="match status" value="1"/>
</dbReference>
<organism evidence="2 4">
    <name type="scientific">Rotaria magnacalcarata</name>
    <dbReference type="NCBI Taxonomy" id="392030"/>
    <lineage>
        <taxon>Eukaryota</taxon>
        <taxon>Metazoa</taxon>
        <taxon>Spiralia</taxon>
        <taxon>Gnathifera</taxon>
        <taxon>Rotifera</taxon>
        <taxon>Eurotatoria</taxon>
        <taxon>Bdelloidea</taxon>
        <taxon>Philodinida</taxon>
        <taxon>Philodinidae</taxon>
        <taxon>Rotaria</taxon>
    </lineage>
</organism>
<dbReference type="PANTHER" id="PTHR10579">
    <property type="entry name" value="CALCIUM-ACTIVATED CHLORIDE CHANNEL REGULATOR"/>
    <property type="match status" value="1"/>
</dbReference>
<feature type="domain" description="VWFA" evidence="1">
    <location>
        <begin position="85"/>
        <end position="143"/>
    </location>
</feature>
<accession>A0A815N6L1</accession>
<dbReference type="EMBL" id="CAJNOV010010981">
    <property type="protein sequence ID" value="CAF1432443.1"/>
    <property type="molecule type" value="Genomic_DNA"/>
</dbReference>
<proteinExistence type="predicted"/>
<dbReference type="Proteomes" id="UP000663855">
    <property type="component" value="Unassembled WGS sequence"/>
</dbReference>
<gene>
    <name evidence="3" type="ORF">BYL167_LOCUS75899</name>
    <name evidence="2" type="ORF">CJN711_LOCUS23647</name>
</gene>
<dbReference type="Gene3D" id="3.40.50.410">
    <property type="entry name" value="von Willebrand factor, type A domain"/>
    <property type="match status" value="1"/>
</dbReference>
<dbReference type="PROSITE" id="PS50234">
    <property type="entry name" value="VWFA"/>
    <property type="match status" value="1"/>
</dbReference>
<name>A0A815N6L1_9BILA</name>
<dbReference type="PANTHER" id="PTHR10579:SF43">
    <property type="entry name" value="ZINC FINGER (C3HC4-TYPE RING FINGER) FAMILY PROTEIN"/>
    <property type="match status" value="1"/>
</dbReference>
<dbReference type="InterPro" id="IPR051266">
    <property type="entry name" value="CLCR"/>
</dbReference>
<dbReference type="Pfam" id="PF00092">
    <property type="entry name" value="VWA"/>
    <property type="match status" value="1"/>
</dbReference>
<evidence type="ECO:0000313" key="2">
    <source>
        <dbReference type="EMBL" id="CAF1432443.1"/>
    </source>
</evidence>
<protein>
    <recommendedName>
        <fullName evidence="1">VWFA domain-containing protein</fullName>
    </recommendedName>
</protein>
<reference evidence="2" key="1">
    <citation type="submission" date="2021-02" db="EMBL/GenBank/DDBJ databases">
        <authorList>
            <person name="Nowell W R."/>
        </authorList>
    </citation>
    <scope>NUCLEOTIDE SEQUENCE</scope>
</reference>
<dbReference type="EMBL" id="CAJOBH010272545">
    <property type="protein sequence ID" value="CAF5165873.1"/>
    <property type="molecule type" value="Genomic_DNA"/>
</dbReference>
<evidence type="ECO:0000259" key="1">
    <source>
        <dbReference type="PROSITE" id="PS50234"/>
    </source>
</evidence>
<evidence type="ECO:0000313" key="3">
    <source>
        <dbReference type="EMBL" id="CAF5165873.1"/>
    </source>
</evidence>